<evidence type="ECO:0000256" key="9">
    <source>
        <dbReference type="ARBA" id="ARBA00060683"/>
    </source>
</evidence>
<dbReference type="Pfam" id="PF00067">
    <property type="entry name" value="p450"/>
    <property type="match status" value="1"/>
</dbReference>
<dbReference type="InterPro" id="IPR001128">
    <property type="entry name" value="Cyt_P450"/>
</dbReference>
<comment type="caution">
    <text evidence="11">The sequence shown here is derived from an EMBL/GenBank/DDBJ whole genome shotgun (WGS) entry which is preliminary data.</text>
</comment>
<keyword evidence="2 10" id="KW-0349">Heme</keyword>
<reference evidence="11 12" key="1">
    <citation type="journal article" date="2004" name="Syst. Appl. Microbiol.">
        <title>Cryptoendolithic actinomycetes from antarctic sandstone rock samples: Micromonospora endolithica sp. nov. and two isolates related to Micromonospora coerulea Jensen 1932.</title>
        <authorList>
            <person name="Hirsch P."/>
            <person name="Mevs U."/>
            <person name="Kroppenstedt R.M."/>
            <person name="Schumann P."/>
            <person name="Stackebrandt E."/>
        </authorList>
    </citation>
    <scope>NUCLEOTIDE SEQUENCE [LARGE SCALE GENOMIC DNA]</scope>
    <source>
        <strain evidence="11 12">JCM 12677</strain>
    </source>
</reference>
<evidence type="ECO:0000256" key="8">
    <source>
        <dbReference type="ARBA" id="ARBA00023194"/>
    </source>
</evidence>
<dbReference type="InterPro" id="IPR036396">
    <property type="entry name" value="Cyt_P450_sf"/>
</dbReference>
<dbReference type="FunFam" id="1.10.630.10:FF:000018">
    <property type="entry name" value="Cytochrome P450 monooxygenase"/>
    <property type="match status" value="1"/>
</dbReference>
<protein>
    <submittedName>
        <fullName evidence="11">Cytochrome P450</fullName>
    </submittedName>
</protein>
<dbReference type="PANTHER" id="PTHR46696:SF1">
    <property type="entry name" value="CYTOCHROME P450 YJIB-RELATED"/>
    <property type="match status" value="1"/>
</dbReference>
<dbReference type="GO" id="GO:0017000">
    <property type="term" value="P:antibiotic biosynthetic process"/>
    <property type="evidence" value="ECO:0007669"/>
    <property type="project" value="UniProtKB-KW"/>
</dbReference>
<dbReference type="GO" id="GO:0004497">
    <property type="term" value="F:monooxygenase activity"/>
    <property type="evidence" value="ECO:0007669"/>
    <property type="project" value="UniProtKB-KW"/>
</dbReference>
<dbReference type="PANTHER" id="PTHR46696">
    <property type="entry name" value="P450, PUTATIVE (EUROFUNG)-RELATED"/>
    <property type="match status" value="1"/>
</dbReference>
<keyword evidence="4" id="KW-0521">NADP</keyword>
<proteinExistence type="inferred from homology"/>
<dbReference type="EMBL" id="RBAK01000004">
    <property type="protein sequence ID" value="RKN47501.1"/>
    <property type="molecule type" value="Genomic_DNA"/>
</dbReference>
<evidence type="ECO:0000313" key="11">
    <source>
        <dbReference type="EMBL" id="RKN47501.1"/>
    </source>
</evidence>
<evidence type="ECO:0000256" key="4">
    <source>
        <dbReference type="ARBA" id="ARBA00022857"/>
    </source>
</evidence>
<dbReference type="SUPFAM" id="SSF48264">
    <property type="entry name" value="Cytochrome P450"/>
    <property type="match status" value="1"/>
</dbReference>
<dbReference type="InterPro" id="IPR017972">
    <property type="entry name" value="Cyt_P450_CS"/>
</dbReference>
<dbReference type="InterPro" id="IPR002397">
    <property type="entry name" value="Cyt_P450_B"/>
</dbReference>
<gene>
    <name evidence="11" type="ORF">D7223_11980</name>
</gene>
<sequence>MSRVRQPNGMETFLVTRFAEVSEALTDARLGKNPRHGAAMLAAGGAGMPREGGNLGGHLLASDPPEHTRLRKLLAREFTMRRVESMRPAVQRLADRLVDDIARDLTDGTGEVDLLPAYAVPLPIIVISGLLGIPQADQERFRAWTRAILQPLGSPGKADGVREFSAYLSDLMEAKRAHPGDDLFSALVAAEADDRLSPQELIGTAILLIVAGHETTVSLIANGVLALLRHPGQLEQVRARTELLPAAIEEFLRYDAPLDRATARWAVEDLEIAGTPVPKGAMVIAALGSANRDETVFPDPDRLDVNREHAHRHLAFGRGIHHCVGAPLARLEAETAIGTLLRRFPSIELAVPAEKLHWTPTIVMNSLDALPVRVSVR</sequence>
<evidence type="ECO:0000256" key="10">
    <source>
        <dbReference type="RuleBase" id="RU000461"/>
    </source>
</evidence>
<accession>A0A3A9ZG66</accession>
<evidence type="ECO:0000256" key="6">
    <source>
        <dbReference type="ARBA" id="ARBA00023004"/>
    </source>
</evidence>
<dbReference type="AlphaFoldDB" id="A0A3A9ZG66"/>
<organism evidence="11 12">
    <name type="scientific">Micromonospora endolithica</name>
    <dbReference type="NCBI Taxonomy" id="230091"/>
    <lineage>
        <taxon>Bacteria</taxon>
        <taxon>Bacillati</taxon>
        <taxon>Actinomycetota</taxon>
        <taxon>Actinomycetes</taxon>
        <taxon>Micromonosporales</taxon>
        <taxon>Micromonosporaceae</taxon>
        <taxon>Micromonospora</taxon>
    </lineage>
</organism>
<comment type="similarity">
    <text evidence="1 10">Belongs to the cytochrome P450 family.</text>
</comment>
<evidence type="ECO:0000256" key="2">
    <source>
        <dbReference type="ARBA" id="ARBA00022617"/>
    </source>
</evidence>
<name>A0A3A9ZG66_9ACTN</name>
<keyword evidence="8" id="KW-0045">Antibiotic biosynthesis</keyword>
<keyword evidence="6 10" id="KW-0408">Iron</keyword>
<dbReference type="Proteomes" id="UP000281726">
    <property type="component" value="Unassembled WGS sequence"/>
</dbReference>
<evidence type="ECO:0000256" key="5">
    <source>
        <dbReference type="ARBA" id="ARBA00023002"/>
    </source>
</evidence>
<evidence type="ECO:0000256" key="1">
    <source>
        <dbReference type="ARBA" id="ARBA00010617"/>
    </source>
</evidence>
<comment type="pathway">
    <text evidence="9">Antibiotic biosynthesis; mycinamicin biosynthesis.</text>
</comment>
<keyword evidence="12" id="KW-1185">Reference proteome</keyword>
<dbReference type="GO" id="GO:0005506">
    <property type="term" value="F:iron ion binding"/>
    <property type="evidence" value="ECO:0007669"/>
    <property type="project" value="InterPro"/>
</dbReference>
<dbReference type="PRINTS" id="PR00359">
    <property type="entry name" value="BP450"/>
</dbReference>
<dbReference type="GO" id="GO:0016705">
    <property type="term" value="F:oxidoreductase activity, acting on paired donors, with incorporation or reduction of molecular oxygen"/>
    <property type="evidence" value="ECO:0007669"/>
    <property type="project" value="InterPro"/>
</dbReference>
<evidence type="ECO:0000313" key="12">
    <source>
        <dbReference type="Proteomes" id="UP000281726"/>
    </source>
</evidence>
<keyword evidence="7 10" id="KW-0503">Monooxygenase</keyword>
<dbReference type="GO" id="GO:0020037">
    <property type="term" value="F:heme binding"/>
    <property type="evidence" value="ECO:0007669"/>
    <property type="project" value="InterPro"/>
</dbReference>
<dbReference type="CDD" id="cd11029">
    <property type="entry name" value="CYP107-like"/>
    <property type="match status" value="1"/>
</dbReference>
<evidence type="ECO:0000256" key="3">
    <source>
        <dbReference type="ARBA" id="ARBA00022723"/>
    </source>
</evidence>
<keyword evidence="3 10" id="KW-0479">Metal-binding</keyword>
<dbReference type="Gene3D" id="1.10.630.10">
    <property type="entry name" value="Cytochrome P450"/>
    <property type="match status" value="1"/>
</dbReference>
<dbReference type="PRINTS" id="PR00385">
    <property type="entry name" value="P450"/>
</dbReference>
<dbReference type="PROSITE" id="PS00086">
    <property type="entry name" value="CYTOCHROME_P450"/>
    <property type="match status" value="1"/>
</dbReference>
<evidence type="ECO:0000256" key="7">
    <source>
        <dbReference type="ARBA" id="ARBA00023033"/>
    </source>
</evidence>
<keyword evidence="5 10" id="KW-0560">Oxidoreductase</keyword>